<dbReference type="Proteomes" id="UP001470230">
    <property type="component" value="Unassembled WGS sequence"/>
</dbReference>
<dbReference type="EMBL" id="JAPFFF010000011">
    <property type="protein sequence ID" value="KAK8878507.1"/>
    <property type="molecule type" value="Genomic_DNA"/>
</dbReference>
<accession>A0ABR2JLF8</accession>
<keyword evidence="1" id="KW-0812">Transmembrane</keyword>
<protein>
    <recommendedName>
        <fullName evidence="2">PAS domain-containing protein</fullName>
    </recommendedName>
</protein>
<dbReference type="Pfam" id="PF13426">
    <property type="entry name" value="PAS_9"/>
    <property type="match status" value="1"/>
</dbReference>
<feature type="transmembrane region" description="Helical" evidence="1">
    <location>
        <begin position="705"/>
        <end position="725"/>
    </location>
</feature>
<dbReference type="PROSITE" id="PS50112">
    <property type="entry name" value="PAS"/>
    <property type="match status" value="1"/>
</dbReference>
<keyword evidence="4" id="KW-1185">Reference proteome</keyword>
<evidence type="ECO:0000256" key="1">
    <source>
        <dbReference type="SAM" id="Phobius"/>
    </source>
</evidence>
<feature type="transmembrane region" description="Helical" evidence="1">
    <location>
        <begin position="127"/>
        <end position="155"/>
    </location>
</feature>
<feature type="transmembrane region" description="Helical" evidence="1">
    <location>
        <begin position="659"/>
        <end position="685"/>
    </location>
</feature>
<evidence type="ECO:0000313" key="4">
    <source>
        <dbReference type="Proteomes" id="UP001470230"/>
    </source>
</evidence>
<dbReference type="CDD" id="cd00130">
    <property type="entry name" value="PAS"/>
    <property type="match status" value="1"/>
</dbReference>
<feature type="transmembrane region" description="Helical" evidence="1">
    <location>
        <begin position="201"/>
        <end position="225"/>
    </location>
</feature>
<dbReference type="SUPFAM" id="SSF55785">
    <property type="entry name" value="PYP-like sensor domain (PAS domain)"/>
    <property type="match status" value="1"/>
</dbReference>
<evidence type="ECO:0000259" key="2">
    <source>
        <dbReference type="PROSITE" id="PS50112"/>
    </source>
</evidence>
<reference evidence="3 4" key="1">
    <citation type="submission" date="2024-04" db="EMBL/GenBank/DDBJ databases">
        <title>Tritrichomonas musculus Genome.</title>
        <authorList>
            <person name="Alves-Ferreira E."/>
            <person name="Grigg M."/>
            <person name="Lorenzi H."/>
            <person name="Galac M."/>
        </authorList>
    </citation>
    <scope>NUCLEOTIDE SEQUENCE [LARGE SCALE GENOMIC DNA]</scope>
    <source>
        <strain evidence="3 4">EAF2021</strain>
    </source>
</reference>
<dbReference type="InterPro" id="IPR035965">
    <property type="entry name" value="PAS-like_dom_sf"/>
</dbReference>
<proteinExistence type="predicted"/>
<keyword evidence="1" id="KW-0472">Membrane</keyword>
<dbReference type="Gene3D" id="3.30.450.20">
    <property type="entry name" value="PAS domain"/>
    <property type="match status" value="1"/>
</dbReference>
<feature type="transmembrane region" description="Helical" evidence="1">
    <location>
        <begin position="295"/>
        <end position="317"/>
    </location>
</feature>
<feature type="domain" description="PAS" evidence="2">
    <location>
        <begin position="1221"/>
        <end position="1272"/>
    </location>
</feature>
<feature type="transmembrane region" description="Helical" evidence="1">
    <location>
        <begin position="71"/>
        <end position="90"/>
    </location>
</feature>
<name>A0ABR2JLF8_9EUKA</name>
<gene>
    <name evidence="3" type="ORF">M9Y10_005284</name>
</gene>
<feature type="transmembrane region" description="Helical" evidence="1">
    <location>
        <begin position="267"/>
        <end position="288"/>
    </location>
</feature>
<evidence type="ECO:0000313" key="3">
    <source>
        <dbReference type="EMBL" id="KAK8878507.1"/>
    </source>
</evidence>
<feature type="transmembrane region" description="Helical" evidence="1">
    <location>
        <begin position="245"/>
        <end position="261"/>
    </location>
</feature>
<feature type="transmembrane region" description="Helical" evidence="1">
    <location>
        <begin position="323"/>
        <end position="347"/>
    </location>
</feature>
<feature type="transmembrane region" description="Helical" evidence="1">
    <location>
        <begin position="162"/>
        <end position="181"/>
    </location>
</feature>
<feature type="transmembrane region" description="Helical" evidence="1">
    <location>
        <begin position="950"/>
        <end position="974"/>
    </location>
</feature>
<sequence>MQSLKLNNSAIQENDNETHDGKNVEIAQTESCIILQSVDFFGYERKSIFYQFFIFIDNIIKLHYWRHSYYILQYLIPIFQLFALSFYPYLPNKWDSRPGEKGYSCCEFIHGFACIFTLSPPSVVSEIYIPTLIAISIISGLIIVITIACFLYYIFNSHSLPFFLPLLSFIVQIILFIFYFPTISALTSSFSGLIEQTPISIFAFAYLLIALIFLTAFIYFSTLLINFESNPNRSFFCTYTGKHIFHLYLIFGNCFILVSMTQYLPSWIIYFAIGLKIILTIALIVEVFSFPFVHFYSNVFSSSFYCMSIISDILLYFDGISPFVRLFLPFSVFILSFVIFSIVFNMIKKRILNILNFVNESQMSEIEKEQFLSEYVNPKTLLGGYQFLRLGFIFKSVQILKGKVSLYIAENLNSLDFWISLTSIISFFPGERDNFSICIKKLKSLFAKTFVEKQRILHLMMLEQHRYLTGTNEIPQRLSSLEMSTNNSIALTKQFWSEISKGDLKDPMKTLDLIAGEINDTKNMWIVNLHLFPNEYRFAALYSVFLIECLGKFEDGVIWLLKASHLERGFHSAVDELFKVFVCSLPYFLHDKIVNKYGFLLVEEKTFGETETVPDKMQQDKLEEDIENGMIEKLLSEKFVWPTLRNYLSRATSHYRPKYISIFTILKIISLLIIFVLLITINIVYSQEFTLFKYTYNIIESFNNVRVGLGFLYSSFLIQFTNYSIASTQLNLTNPSINLSNLTESMYEWIDYAEINYINFFYEISKDARSGEKISSLSGKLIEESIDRYFCFIDMNDNFLSKPFKTDMKSVITSSIISLQSLMFSNSSSIKNSSLFCEFNLLYPTLPDSFTNVSFNFSQLTHHINEDSQKTILIMLIVFLCFAVIFWIPLLIVPQLILQIESKRIVAAMKTVDQNAAFTASQPLTIEDENEPHQNYVFQNRRNSYLNMIWLWRFLYILMTLIIFVFVIVSYCVLHVSFNKLKNLILLDHYGSTRHGLCTEIFSLTIYKIISISMGIEYFNSSLVTDYFLRYIDQITECSNVFIHGNENLNGMSSYSKSIERLHIEDKCEASYGDLNYYECMSFQRAISSFIVLAKETMTDNFGTALESRKFYELFHVLTSDVNVMNEQSRDLTKDIIKGTIKKSLTVSIVLLSIAAVFDIILFVCDFVYVNKLTLRMNTALLLIRHLPPPSVVETKGILDILLVENEDRKDQSETSVNDVIFNTITSPTILIGEGNIIEKVNSSFQNTFGLSSEKVVGHNLNFFIPPSDEDEGSLRLYDMLLKIQEGVVSDEPFSLVTKCVSSEEDEKHKDVMVTVKVTVFAVHDKDDFVNGFVILVDDKSRTANVEHQLSDVKKEVEQLISQLIPLNFNTIFRNEGNDFGYVIPSTFVVIVHVSGIEEFLEKNWSGYGEIISSLENEVKKNPPFIFLQTVYDVISFISGIIVDKEMGELASISHDFGRALVRVLNKKLPRNKGKRFTVSIASGGPLIAGFFNSIDASSCRVSNNNSSSISIQKFQNHTNFSSYNSTMNGFASSNNNGTAPLSDDSLISDLDTIPVFDVLGNLLVKAAKLAVNADSEDIIVSSDTRELLGNDKSIIFGDGPVIDGEKTYLIPSNIL</sequence>
<dbReference type="NCBIfam" id="TIGR00229">
    <property type="entry name" value="sensory_box"/>
    <property type="match status" value="1"/>
</dbReference>
<organism evidence="3 4">
    <name type="scientific">Tritrichomonas musculus</name>
    <dbReference type="NCBI Taxonomy" id="1915356"/>
    <lineage>
        <taxon>Eukaryota</taxon>
        <taxon>Metamonada</taxon>
        <taxon>Parabasalia</taxon>
        <taxon>Tritrichomonadida</taxon>
        <taxon>Tritrichomonadidae</taxon>
        <taxon>Tritrichomonas</taxon>
    </lineage>
</organism>
<dbReference type="InterPro" id="IPR000014">
    <property type="entry name" value="PAS"/>
</dbReference>
<feature type="transmembrane region" description="Helical" evidence="1">
    <location>
        <begin position="872"/>
        <end position="892"/>
    </location>
</feature>
<comment type="caution">
    <text evidence="3">The sequence shown here is derived from an EMBL/GenBank/DDBJ whole genome shotgun (WGS) entry which is preliminary data.</text>
</comment>
<dbReference type="SMART" id="SM00091">
    <property type="entry name" value="PAS"/>
    <property type="match status" value="1"/>
</dbReference>
<feature type="transmembrane region" description="Helical" evidence="1">
    <location>
        <begin position="1145"/>
        <end position="1170"/>
    </location>
</feature>
<keyword evidence="1" id="KW-1133">Transmembrane helix</keyword>